<reference evidence="3" key="1">
    <citation type="submission" date="2021-05" db="EMBL/GenBank/DDBJ databases">
        <title>The genome of the haptophyte Pavlova lutheri (Diacronema luteri, Pavlovales) - a model for lipid biosynthesis in eukaryotic algae.</title>
        <authorList>
            <person name="Hulatt C.J."/>
            <person name="Posewitz M.C."/>
        </authorList>
    </citation>
    <scope>NUCLEOTIDE SEQUENCE</scope>
    <source>
        <strain evidence="3">NIVA-4/92</strain>
    </source>
</reference>
<dbReference type="Gene3D" id="2.60.40.790">
    <property type="match status" value="1"/>
</dbReference>
<evidence type="ECO:0000313" key="3">
    <source>
        <dbReference type="EMBL" id="KAG8469312.1"/>
    </source>
</evidence>
<dbReference type="Pfam" id="PF04969">
    <property type="entry name" value="CS"/>
    <property type="match status" value="1"/>
</dbReference>
<evidence type="ECO:0000259" key="1">
    <source>
        <dbReference type="PROSITE" id="PS50853"/>
    </source>
</evidence>
<dbReference type="SUPFAM" id="SSF49265">
    <property type="entry name" value="Fibronectin type III"/>
    <property type="match status" value="1"/>
</dbReference>
<evidence type="ECO:0000259" key="2">
    <source>
        <dbReference type="PROSITE" id="PS51203"/>
    </source>
</evidence>
<accession>A0A8J6CBY4</accession>
<evidence type="ECO:0008006" key="5">
    <source>
        <dbReference type="Google" id="ProtNLM"/>
    </source>
</evidence>
<gene>
    <name evidence="3" type="ORF">KFE25_007830</name>
</gene>
<name>A0A8J6CBY4_DIALT</name>
<evidence type="ECO:0000313" key="4">
    <source>
        <dbReference type="Proteomes" id="UP000751190"/>
    </source>
</evidence>
<proteinExistence type="predicted"/>
<dbReference type="InterPro" id="IPR003961">
    <property type="entry name" value="FN3_dom"/>
</dbReference>
<dbReference type="InterPro" id="IPR013783">
    <property type="entry name" value="Ig-like_fold"/>
</dbReference>
<protein>
    <recommendedName>
        <fullName evidence="5">Fibronectin type-III domain-containing protein</fullName>
    </recommendedName>
</protein>
<organism evidence="3 4">
    <name type="scientific">Diacronema lutheri</name>
    <name type="common">Unicellular marine alga</name>
    <name type="synonym">Monochrysis lutheri</name>
    <dbReference type="NCBI Taxonomy" id="2081491"/>
    <lineage>
        <taxon>Eukaryota</taxon>
        <taxon>Haptista</taxon>
        <taxon>Haptophyta</taxon>
        <taxon>Pavlovophyceae</taxon>
        <taxon>Pavlovales</taxon>
        <taxon>Pavlovaceae</taxon>
        <taxon>Diacronema</taxon>
    </lineage>
</organism>
<dbReference type="InterPro" id="IPR036116">
    <property type="entry name" value="FN3_sf"/>
</dbReference>
<feature type="domain" description="Fibronectin type-III" evidence="1">
    <location>
        <begin position="123"/>
        <end position="222"/>
    </location>
</feature>
<feature type="domain" description="CS" evidence="2">
    <location>
        <begin position="227"/>
        <end position="340"/>
    </location>
</feature>
<dbReference type="SUPFAM" id="SSF49764">
    <property type="entry name" value="HSP20-like chaperones"/>
    <property type="match status" value="1"/>
</dbReference>
<dbReference type="Gene3D" id="2.60.40.10">
    <property type="entry name" value="Immunoglobulins"/>
    <property type="match status" value="1"/>
</dbReference>
<sequence>MAPMPRRKPVSFAKRARQWRAAAIVNAYRGLCLLLLGASPVLIRVALATPFRAAVFAGASVACWRNAAVLRLLLAKLPVPEVAKDAIASDCAHFTRLTAKGPIFRAAVRLLKRCVDCQRAPLCPSRVHASAVTSTSATLTWEPTVASWLSDESYRLEMVQLEPDGAEPAAGVWAELYDGPLCSHELRDLRSDTPYACRVRAHNGKGTSAVRLEHFVTRQLPTPAKGGVAPCYSWSQDTKEVVVRALVPAGTRAADVSVSCTATALRVALLRAGADGGERVLLAGTLAKLADPSEFAWQFAEPSGEDERERAHGAAGGRVLEMTIPKADGNLGRPLWRALIVAYPEPPSGAARPSTLALHLEHRRIDVGLIKEEVPELGDHHLKELAEMMKGRPIGRDDDDE</sequence>
<dbReference type="InterPro" id="IPR007052">
    <property type="entry name" value="CS_dom"/>
</dbReference>
<dbReference type="PROSITE" id="PS51203">
    <property type="entry name" value="CS"/>
    <property type="match status" value="1"/>
</dbReference>
<dbReference type="Proteomes" id="UP000751190">
    <property type="component" value="Unassembled WGS sequence"/>
</dbReference>
<dbReference type="SMART" id="SM00060">
    <property type="entry name" value="FN3"/>
    <property type="match status" value="1"/>
</dbReference>
<dbReference type="Pfam" id="PF00041">
    <property type="entry name" value="fn3"/>
    <property type="match status" value="1"/>
</dbReference>
<dbReference type="PROSITE" id="PS50853">
    <property type="entry name" value="FN3"/>
    <property type="match status" value="1"/>
</dbReference>
<dbReference type="EMBL" id="JAGTXO010000003">
    <property type="protein sequence ID" value="KAG8469312.1"/>
    <property type="molecule type" value="Genomic_DNA"/>
</dbReference>
<dbReference type="AlphaFoldDB" id="A0A8J6CBY4"/>
<keyword evidence="4" id="KW-1185">Reference proteome</keyword>
<comment type="caution">
    <text evidence="3">The sequence shown here is derived from an EMBL/GenBank/DDBJ whole genome shotgun (WGS) entry which is preliminary data.</text>
</comment>
<dbReference type="OrthoDB" id="10422173at2759"/>
<dbReference type="InterPro" id="IPR008978">
    <property type="entry name" value="HSP20-like_chaperone"/>
</dbReference>
<dbReference type="CDD" id="cd00063">
    <property type="entry name" value="FN3"/>
    <property type="match status" value="1"/>
</dbReference>